<dbReference type="Gene3D" id="3.40.630.30">
    <property type="match status" value="1"/>
</dbReference>
<name>A0A1E5TF74_9STAP</name>
<dbReference type="InterPro" id="IPR000182">
    <property type="entry name" value="GNAT_dom"/>
</dbReference>
<evidence type="ECO:0000313" key="3">
    <source>
        <dbReference type="EMBL" id="OEK50886.1"/>
    </source>
</evidence>
<dbReference type="PANTHER" id="PTHR43792">
    <property type="entry name" value="GNAT FAMILY, PUTATIVE (AFU_ORTHOLOGUE AFUA_3G00765)-RELATED-RELATED"/>
    <property type="match status" value="1"/>
</dbReference>
<evidence type="ECO:0000313" key="4">
    <source>
        <dbReference type="Proteomes" id="UP000095464"/>
    </source>
</evidence>
<dbReference type="SUPFAM" id="SSF55729">
    <property type="entry name" value="Acyl-CoA N-acyltransferases (Nat)"/>
    <property type="match status" value="1"/>
</dbReference>
<reference evidence="3" key="2">
    <citation type="submission" date="2015-11" db="EMBL/GenBank/DDBJ databases">
        <authorList>
            <person name="Wolfe B.E."/>
        </authorList>
    </citation>
    <scope>NUCLEOTIDE SEQUENCE</scope>
    <source>
        <strain evidence="3">738_7</strain>
    </source>
</reference>
<accession>A0A1E5TF74</accession>
<dbReference type="Proteomes" id="UP001152422">
    <property type="component" value="Unassembled WGS sequence"/>
</dbReference>
<evidence type="ECO:0000313" key="5">
    <source>
        <dbReference type="Proteomes" id="UP001152422"/>
    </source>
</evidence>
<proteinExistence type="predicted"/>
<sequence>MEFYSRDLKNTDIDRLNELYALPEVTQYQTWGPQSYEETQQFINVVLEKDSNWIYNVLVDPDTDKVIGTIQLAIDEANQSAKINFIVHPNCWGHGIATDIAKTIIKYAFKVLKLNRIWASIDSSNIAAGIVLEKLGMKQEGVLRKDKLVQDTYRDTLIYGLLRSEY</sequence>
<feature type="domain" description="N-acetyltransferase" evidence="1">
    <location>
        <begin position="1"/>
        <end position="164"/>
    </location>
</feature>
<evidence type="ECO:0000259" key="1">
    <source>
        <dbReference type="PROSITE" id="PS51186"/>
    </source>
</evidence>
<reference evidence="4" key="1">
    <citation type="submission" date="2015-11" db="EMBL/GenBank/DDBJ databases">
        <title>Genomic diversity of Staphylococcus saprophyticus strains from urinary tract infections, animal surfaces, and fermented foods.</title>
        <authorList>
            <person name="Wolfe B.E."/>
        </authorList>
    </citation>
    <scope>NUCLEOTIDE SEQUENCE [LARGE SCALE GENOMIC DNA]</scope>
    <source>
        <strain evidence="4">738_7</strain>
    </source>
</reference>
<reference evidence="2" key="3">
    <citation type="submission" date="2022-05" db="EMBL/GenBank/DDBJ databases">
        <title>Comparative genomics of Staphylococcus equorum isolates.</title>
        <authorList>
            <person name="Luelf R.H."/>
        </authorList>
    </citation>
    <scope>NUCLEOTIDE SEQUENCE</scope>
    <source>
        <strain evidence="2">TMW 2.2497</strain>
    </source>
</reference>
<dbReference type="EMBL" id="LNPX01000074">
    <property type="protein sequence ID" value="OEK50886.1"/>
    <property type="molecule type" value="Genomic_DNA"/>
</dbReference>
<dbReference type="EMBL" id="JAMBQA010000015">
    <property type="protein sequence ID" value="MDG0847397.1"/>
    <property type="molecule type" value="Genomic_DNA"/>
</dbReference>
<dbReference type="AlphaFoldDB" id="A0A1E5TF74"/>
<gene>
    <name evidence="3" type="ORF">ASS94_14660</name>
    <name evidence="2" type="ORF">M4L89_14360</name>
</gene>
<dbReference type="InterPro" id="IPR051531">
    <property type="entry name" value="N-acetyltransferase"/>
</dbReference>
<evidence type="ECO:0000313" key="2">
    <source>
        <dbReference type="EMBL" id="MDG0847397.1"/>
    </source>
</evidence>
<dbReference type="Pfam" id="PF13302">
    <property type="entry name" value="Acetyltransf_3"/>
    <property type="match status" value="1"/>
</dbReference>
<dbReference type="Proteomes" id="UP000095464">
    <property type="component" value="Unassembled WGS sequence"/>
</dbReference>
<dbReference type="RefSeq" id="WP_069813856.1">
    <property type="nucleotide sequence ID" value="NZ_JABUYO010000013.1"/>
</dbReference>
<protein>
    <submittedName>
        <fullName evidence="2">GNAT family N-acetyltransferase</fullName>
    </submittedName>
    <submittedName>
        <fullName evidence="3">GNAT family acetyltransferase</fullName>
    </submittedName>
</protein>
<dbReference type="GO" id="GO:0016747">
    <property type="term" value="F:acyltransferase activity, transferring groups other than amino-acyl groups"/>
    <property type="evidence" value="ECO:0007669"/>
    <property type="project" value="InterPro"/>
</dbReference>
<keyword evidence="5" id="KW-1185">Reference proteome</keyword>
<organism evidence="2 5">
    <name type="scientific">Staphylococcus equorum</name>
    <dbReference type="NCBI Taxonomy" id="246432"/>
    <lineage>
        <taxon>Bacteria</taxon>
        <taxon>Bacillati</taxon>
        <taxon>Bacillota</taxon>
        <taxon>Bacilli</taxon>
        <taxon>Bacillales</taxon>
        <taxon>Staphylococcaceae</taxon>
        <taxon>Staphylococcus</taxon>
    </lineage>
</organism>
<comment type="caution">
    <text evidence="2">The sequence shown here is derived from an EMBL/GenBank/DDBJ whole genome shotgun (WGS) entry which is preliminary data.</text>
</comment>
<dbReference type="PROSITE" id="PS51186">
    <property type="entry name" value="GNAT"/>
    <property type="match status" value="1"/>
</dbReference>
<dbReference type="CDD" id="cd04301">
    <property type="entry name" value="NAT_SF"/>
    <property type="match status" value="1"/>
</dbReference>
<dbReference type="InterPro" id="IPR016181">
    <property type="entry name" value="Acyl_CoA_acyltransferase"/>
</dbReference>